<dbReference type="InterPro" id="IPR017437">
    <property type="entry name" value="ATP-NAD_kinase_PpnK-typ_C"/>
</dbReference>
<reference evidence="5" key="1">
    <citation type="submission" date="2018-05" db="EMBL/GenBank/DDBJ databases">
        <authorList>
            <person name="Lanie J.A."/>
            <person name="Ng W.-L."/>
            <person name="Kazmierczak K.M."/>
            <person name="Andrzejewski T.M."/>
            <person name="Davidsen T.M."/>
            <person name="Wayne K.J."/>
            <person name="Tettelin H."/>
            <person name="Glass J.I."/>
            <person name="Rusch D."/>
            <person name="Podicherti R."/>
            <person name="Tsui H.-C.T."/>
            <person name="Winkler M.E."/>
        </authorList>
    </citation>
    <scope>NUCLEOTIDE SEQUENCE</scope>
</reference>
<name>A0A381SX37_9ZZZZ</name>
<dbReference type="SUPFAM" id="SSF111331">
    <property type="entry name" value="NAD kinase/diacylglycerol kinase-like"/>
    <property type="match status" value="1"/>
</dbReference>
<dbReference type="GO" id="GO:0003951">
    <property type="term" value="F:NAD+ kinase activity"/>
    <property type="evidence" value="ECO:0007669"/>
    <property type="project" value="InterPro"/>
</dbReference>
<evidence type="ECO:0008006" key="6">
    <source>
        <dbReference type="Google" id="ProtNLM"/>
    </source>
</evidence>
<dbReference type="PANTHER" id="PTHR20275:SF0">
    <property type="entry name" value="NAD KINASE"/>
    <property type="match status" value="1"/>
</dbReference>
<keyword evidence="1" id="KW-0808">Transferase</keyword>
<dbReference type="EMBL" id="UINC01003511">
    <property type="protein sequence ID" value="SVA06967.1"/>
    <property type="molecule type" value="Genomic_DNA"/>
</dbReference>
<dbReference type="GO" id="GO:0006741">
    <property type="term" value="P:NADP+ biosynthetic process"/>
    <property type="evidence" value="ECO:0007669"/>
    <property type="project" value="InterPro"/>
</dbReference>
<keyword evidence="3" id="KW-0521">NADP</keyword>
<dbReference type="GO" id="GO:0019674">
    <property type="term" value="P:NAD+ metabolic process"/>
    <property type="evidence" value="ECO:0007669"/>
    <property type="project" value="InterPro"/>
</dbReference>
<evidence type="ECO:0000256" key="1">
    <source>
        <dbReference type="ARBA" id="ARBA00022679"/>
    </source>
</evidence>
<dbReference type="Pfam" id="PF01513">
    <property type="entry name" value="NAD_kinase"/>
    <property type="match status" value="1"/>
</dbReference>
<dbReference type="HAMAP" id="MF_00361">
    <property type="entry name" value="NAD_kinase"/>
    <property type="match status" value="1"/>
</dbReference>
<keyword evidence="4" id="KW-0520">NAD</keyword>
<gene>
    <name evidence="5" type="ORF">METZ01_LOCUS59821</name>
</gene>
<evidence type="ECO:0000256" key="3">
    <source>
        <dbReference type="ARBA" id="ARBA00022857"/>
    </source>
</evidence>
<organism evidence="5">
    <name type="scientific">marine metagenome</name>
    <dbReference type="NCBI Taxonomy" id="408172"/>
    <lineage>
        <taxon>unclassified sequences</taxon>
        <taxon>metagenomes</taxon>
        <taxon>ecological metagenomes</taxon>
    </lineage>
</organism>
<evidence type="ECO:0000313" key="5">
    <source>
        <dbReference type="EMBL" id="SVA06967.1"/>
    </source>
</evidence>
<keyword evidence="2" id="KW-0418">Kinase</keyword>
<dbReference type="Gene3D" id="2.60.200.30">
    <property type="entry name" value="Probable inorganic polyphosphate/atp-NAD kinase, domain 2"/>
    <property type="match status" value="1"/>
</dbReference>
<dbReference type="Pfam" id="PF20143">
    <property type="entry name" value="NAD_kinase_C"/>
    <property type="match status" value="1"/>
</dbReference>
<dbReference type="Gene3D" id="3.40.50.10330">
    <property type="entry name" value="Probable inorganic polyphosphate/atp-NAD kinase, domain 1"/>
    <property type="match status" value="1"/>
</dbReference>
<protein>
    <recommendedName>
        <fullName evidence="6">NAD kinase</fullName>
    </recommendedName>
</protein>
<dbReference type="InterPro" id="IPR016064">
    <property type="entry name" value="NAD/diacylglycerol_kinase_sf"/>
</dbReference>
<dbReference type="AlphaFoldDB" id="A0A381SX37"/>
<dbReference type="PANTHER" id="PTHR20275">
    <property type="entry name" value="NAD KINASE"/>
    <property type="match status" value="1"/>
</dbReference>
<evidence type="ECO:0000256" key="2">
    <source>
        <dbReference type="ARBA" id="ARBA00022777"/>
    </source>
</evidence>
<dbReference type="InterPro" id="IPR017438">
    <property type="entry name" value="ATP-NAD_kinase_N"/>
</dbReference>
<proteinExistence type="inferred from homology"/>
<evidence type="ECO:0000256" key="4">
    <source>
        <dbReference type="ARBA" id="ARBA00023027"/>
    </source>
</evidence>
<dbReference type="InterPro" id="IPR002504">
    <property type="entry name" value="NADK"/>
</dbReference>
<sequence>MSKNKLIAFIYNSQMPATEVKAKEIIDSLGIESVSWLSSAGNFSEHSEKLKETSLVIVVGGDGTILRSVRVISPYELPVVGIKMGKVGFIAELTPEEAISALPKYINYQSEKGNGNGIRTEKRMMLQADVIPTKGGGPRLSIHALNDITVGSRKVSRLVELEASVNHVHLTNYRADAVIVSTATGSTGYALSAGGPIVFPEAQMMILQPVAAHTGLRDALVLHPESTVELQASKNYLASISADGFVDSDVDPGEKVIVKKSPYNARFLRSEKPDFFYTALNMRLGLAYRSQRPPEDPGE</sequence>
<accession>A0A381SX37</accession>